<dbReference type="GO" id="GO:0061630">
    <property type="term" value="F:ubiquitin protein ligase activity"/>
    <property type="evidence" value="ECO:0007669"/>
    <property type="project" value="UniProtKB-EC"/>
</dbReference>
<dbReference type="Pfam" id="PF13639">
    <property type="entry name" value="zf-RING_2"/>
    <property type="match status" value="1"/>
</dbReference>
<dbReference type="PANTHER" id="PTHR45768">
    <property type="entry name" value="E3 UBIQUITIN-PROTEIN LIGASE RNF13-LIKE"/>
    <property type="match status" value="1"/>
</dbReference>
<dbReference type="GO" id="GO:0008270">
    <property type="term" value="F:zinc ion binding"/>
    <property type="evidence" value="ECO:0007669"/>
    <property type="project" value="UniProtKB-KW"/>
</dbReference>
<evidence type="ECO:0000256" key="4">
    <source>
        <dbReference type="ARBA" id="ARBA00012483"/>
    </source>
</evidence>
<evidence type="ECO:0000256" key="13">
    <source>
        <dbReference type="ARBA" id="ARBA00024209"/>
    </source>
</evidence>
<comment type="caution">
    <text evidence="18">The sequence shown here is derived from an EMBL/GenBank/DDBJ whole genome shotgun (WGS) entry which is preliminary data.</text>
</comment>
<dbReference type="EMBL" id="JACMSC010000018">
    <property type="protein sequence ID" value="KAG6474860.1"/>
    <property type="molecule type" value="Genomic_DNA"/>
</dbReference>
<dbReference type="SMART" id="SM00184">
    <property type="entry name" value="RING"/>
    <property type="match status" value="1"/>
</dbReference>
<evidence type="ECO:0000256" key="1">
    <source>
        <dbReference type="ARBA" id="ARBA00000900"/>
    </source>
</evidence>
<evidence type="ECO:0000256" key="3">
    <source>
        <dbReference type="ARBA" id="ARBA00004906"/>
    </source>
</evidence>
<name>A0A8J5ES33_ZINOF</name>
<feature type="compositionally biased region" description="Pro residues" evidence="15">
    <location>
        <begin position="1"/>
        <end position="18"/>
    </location>
</feature>
<dbReference type="PANTHER" id="PTHR45768:SF16">
    <property type="entry name" value="E3 UBIQUITIN-PROTEIN LIGASE ATL4"/>
    <property type="match status" value="1"/>
</dbReference>
<dbReference type="InterPro" id="IPR001841">
    <property type="entry name" value="Znf_RING"/>
</dbReference>
<feature type="region of interest" description="Disordered" evidence="15">
    <location>
        <begin position="257"/>
        <end position="282"/>
    </location>
</feature>
<evidence type="ECO:0000313" key="19">
    <source>
        <dbReference type="Proteomes" id="UP000734854"/>
    </source>
</evidence>
<sequence>MDSDPRPPLPFASGPPPAISSSSSSSSHSLSVSLFIIAAIIAAVAVTSLCIHLLLRFIASRRRSSSSVSALPHPLPFVDLASSSSASSAAEYRANAAALIDTLPVFTFSSALASLPKSSLDCAVCLCAFHPDDELRLLPACRHAFHSSCVDPWLHTTPSCPLCRASISLPAPPLILPTSPPVTGDQSASRSGSFRIEIGNVSRRRTLSADDPPIPPPPEPPPPHQRTYSIGSSFEYMVDEEVEAVVSQITRRIEKLEKRREESGSEAAAAEPGDTVAAAAGRSGTGGWLKDYVDRLASSASSSFSSLRFSGRWSHRYDGDGGTGRNSWDLEGSARREAEAGGYYGFYRWLIGA</sequence>
<evidence type="ECO:0000256" key="16">
    <source>
        <dbReference type="SAM" id="Phobius"/>
    </source>
</evidence>
<keyword evidence="11 16" id="KW-1133">Transmembrane helix</keyword>
<keyword evidence="19" id="KW-1185">Reference proteome</keyword>
<evidence type="ECO:0000256" key="6">
    <source>
        <dbReference type="ARBA" id="ARBA00022692"/>
    </source>
</evidence>
<keyword evidence="6 16" id="KW-0812">Transmembrane</keyword>
<keyword evidence="12 16" id="KW-0472">Membrane</keyword>
<feature type="region of interest" description="Disordered" evidence="15">
    <location>
        <begin position="205"/>
        <end position="229"/>
    </location>
</feature>
<feature type="domain" description="RING-type" evidence="17">
    <location>
        <begin position="122"/>
        <end position="164"/>
    </location>
</feature>
<keyword evidence="7" id="KW-0479">Metal-binding</keyword>
<dbReference type="GO" id="GO:0016020">
    <property type="term" value="C:membrane"/>
    <property type="evidence" value="ECO:0007669"/>
    <property type="project" value="UniProtKB-SubCell"/>
</dbReference>
<accession>A0A8J5ES33</accession>
<reference evidence="18 19" key="1">
    <citation type="submission" date="2020-08" db="EMBL/GenBank/DDBJ databases">
        <title>Plant Genome Project.</title>
        <authorList>
            <person name="Zhang R.-G."/>
        </authorList>
    </citation>
    <scope>NUCLEOTIDE SEQUENCE [LARGE SCALE GENOMIC DNA]</scope>
    <source>
        <tissue evidence="18">Rhizome</tissue>
    </source>
</reference>
<dbReference type="FunFam" id="3.30.40.10:FF:000187">
    <property type="entry name" value="E3 ubiquitin-protein ligase ATL6"/>
    <property type="match status" value="1"/>
</dbReference>
<feature type="transmembrane region" description="Helical" evidence="16">
    <location>
        <begin position="32"/>
        <end position="55"/>
    </location>
</feature>
<dbReference type="EC" id="2.3.2.27" evidence="4"/>
<dbReference type="PROSITE" id="PS50089">
    <property type="entry name" value="ZF_RING_2"/>
    <property type="match status" value="1"/>
</dbReference>
<dbReference type="CDD" id="cd16454">
    <property type="entry name" value="RING-H2_PA-TM-RING"/>
    <property type="match status" value="1"/>
</dbReference>
<evidence type="ECO:0000256" key="7">
    <source>
        <dbReference type="ARBA" id="ARBA00022723"/>
    </source>
</evidence>
<evidence type="ECO:0000256" key="5">
    <source>
        <dbReference type="ARBA" id="ARBA00022679"/>
    </source>
</evidence>
<comment type="catalytic activity">
    <reaction evidence="1">
        <text>S-ubiquitinyl-[E2 ubiquitin-conjugating enzyme]-L-cysteine + [acceptor protein]-L-lysine = [E2 ubiquitin-conjugating enzyme]-L-cysteine + N(6)-ubiquitinyl-[acceptor protein]-L-lysine.</text>
        <dbReference type="EC" id="2.3.2.27"/>
    </reaction>
</comment>
<dbReference type="OrthoDB" id="8062037at2759"/>
<evidence type="ECO:0000256" key="12">
    <source>
        <dbReference type="ARBA" id="ARBA00023136"/>
    </source>
</evidence>
<evidence type="ECO:0000313" key="18">
    <source>
        <dbReference type="EMBL" id="KAG6474860.1"/>
    </source>
</evidence>
<comment type="similarity">
    <text evidence="13">Belongs to the RING-type zinc finger family. ATL subfamily.</text>
</comment>
<keyword evidence="5" id="KW-0808">Transferase</keyword>
<gene>
    <name evidence="18" type="ORF">ZIOFF_064075</name>
</gene>
<keyword evidence="8 14" id="KW-0863">Zinc-finger</keyword>
<keyword evidence="10" id="KW-0862">Zinc</keyword>
<keyword evidence="9" id="KW-0833">Ubl conjugation pathway</keyword>
<evidence type="ECO:0000256" key="9">
    <source>
        <dbReference type="ARBA" id="ARBA00022786"/>
    </source>
</evidence>
<dbReference type="GO" id="GO:0016567">
    <property type="term" value="P:protein ubiquitination"/>
    <property type="evidence" value="ECO:0007669"/>
    <property type="project" value="TreeGrafter"/>
</dbReference>
<evidence type="ECO:0000256" key="15">
    <source>
        <dbReference type="SAM" id="MobiDB-lite"/>
    </source>
</evidence>
<evidence type="ECO:0000256" key="11">
    <source>
        <dbReference type="ARBA" id="ARBA00022989"/>
    </source>
</evidence>
<evidence type="ECO:0000256" key="14">
    <source>
        <dbReference type="PROSITE-ProRule" id="PRU00175"/>
    </source>
</evidence>
<evidence type="ECO:0000256" key="2">
    <source>
        <dbReference type="ARBA" id="ARBA00004167"/>
    </source>
</evidence>
<evidence type="ECO:0000256" key="8">
    <source>
        <dbReference type="ARBA" id="ARBA00022771"/>
    </source>
</evidence>
<comment type="pathway">
    <text evidence="3">Protein modification; protein ubiquitination.</text>
</comment>
<proteinExistence type="inferred from homology"/>
<dbReference type="Proteomes" id="UP000734854">
    <property type="component" value="Unassembled WGS sequence"/>
</dbReference>
<evidence type="ECO:0000259" key="17">
    <source>
        <dbReference type="PROSITE" id="PS50089"/>
    </source>
</evidence>
<organism evidence="18 19">
    <name type="scientific">Zingiber officinale</name>
    <name type="common">Ginger</name>
    <name type="synonym">Amomum zingiber</name>
    <dbReference type="NCBI Taxonomy" id="94328"/>
    <lineage>
        <taxon>Eukaryota</taxon>
        <taxon>Viridiplantae</taxon>
        <taxon>Streptophyta</taxon>
        <taxon>Embryophyta</taxon>
        <taxon>Tracheophyta</taxon>
        <taxon>Spermatophyta</taxon>
        <taxon>Magnoliopsida</taxon>
        <taxon>Liliopsida</taxon>
        <taxon>Zingiberales</taxon>
        <taxon>Zingiberaceae</taxon>
        <taxon>Zingiber</taxon>
    </lineage>
</organism>
<protein>
    <recommendedName>
        <fullName evidence="4">RING-type E3 ubiquitin transferase</fullName>
        <ecNumber evidence="4">2.3.2.27</ecNumber>
    </recommendedName>
</protein>
<comment type="subcellular location">
    <subcellularLocation>
        <location evidence="2">Membrane</location>
        <topology evidence="2">Single-pass membrane protein</topology>
    </subcellularLocation>
</comment>
<dbReference type="AlphaFoldDB" id="A0A8J5ES33"/>
<evidence type="ECO:0000256" key="10">
    <source>
        <dbReference type="ARBA" id="ARBA00022833"/>
    </source>
</evidence>
<feature type="region of interest" description="Disordered" evidence="15">
    <location>
        <begin position="1"/>
        <end position="20"/>
    </location>
</feature>
<feature type="compositionally biased region" description="Pro residues" evidence="15">
    <location>
        <begin position="212"/>
        <end position="224"/>
    </location>
</feature>